<evidence type="ECO:0000256" key="4">
    <source>
        <dbReference type="ARBA" id="ARBA00012504"/>
    </source>
</evidence>
<keyword evidence="8" id="KW-0472">Membrane</keyword>
<dbReference type="EMBL" id="QMPZ01000004">
    <property type="protein sequence ID" value="RLE10654.1"/>
    <property type="molecule type" value="Genomic_DNA"/>
</dbReference>
<evidence type="ECO:0000256" key="7">
    <source>
        <dbReference type="ARBA" id="ARBA00049235"/>
    </source>
</evidence>
<comment type="caution">
    <text evidence="9">The sequence shown here is derived from an EMBL/GenBank/DDBJ whole genome shotgun (WGS) entry which is preliminary data.</text>
</comment>
<dbReference type="InterPro" id="IPR029044">
    <property type="entry name" value="Nucleotide-diphossugar_trans"/>
</dbReference>
<evidence type="ECO:0000256" key="3">
    <source>
        <dbReference type="ARBA" id="ARBA00007897"/>
    </source>
</evidence>
<evidence type="ECO:0000256" key="1">
    <source>
        <dbReference type="ARBA" id="ARBA00000729"/>
    </source>
</evidence>
<dbReference type="InterPro" id="IPR043130">
    <property type="entry name" value="CDP-OH_PTrfase_TM_dom"/>
</dbReference>
<accession>A0A497E6T5</accession>
<dbReference type="Pfam" id="PF01066">
    <property type="entry name" value="CDP-OH_P_transf"/>
    <property type="match status" value="1"/>
</dbReference>
<keyword evidence="8" id="KW-1133">Transmembrane helix</keyword>
<reference evidence="9 10" key="1">
    <citation type="submission" date="2018-06" db="EMBL/GenBank/DDBJ databases">
        <title>Extensive metabolic versatility and redundancy in microbially diverse, dynamic hydrothermal sediments.</title>
        <authorList>
            <person name="Dombrowski N."/>
            <person name="Teske A."/>
            <person name="Baker B.J."/>
        </authorList>
    </citation>
    <scope>NUCLEOTIDE SEQUENCE [LARGE SCALE GENOMIC DNA]</scope>
    <source>
        <strain evidence="9">B47_G16</strain>
    </source>
</reference>
<name>A0A497E6T5_UNCAE</name>
<comment type="similarity">
    <text evidence="2">In the C-terminal section; belongs to the CDP-alcohol phosphatidyltransferase class-I family.</text>
</comment>
<dbReference type="EC" id="2.7.8.34" evidence="5"/>
<dbReference type="SUPFAM" id="SSF53448">
    <property type="entry name" value="Nucleotide-diphospho-sugar transferases"/>
    <property type="match status" value="1"/>
</dbReference>
<feature type="transmembrane region" description="Helical" evidence="8">
    <location>
        <begin position="324"/>
        <end position="351"/>
    </location>
</feature>
<dbReference type="GO" id="GO:0008654">
    <property type="term" value="P:phospholipid biosynthetic process"/>
    <property type="evidence" value="ECO:0007669"/>
    <property type="project" value="InterPro"/>
</dbReference>
<dbReference type="GO" id="GO:0016020">
    <property type="term" value="C:membrane"/>
    <property type="evidence" value="ECO:0007669"/>
    <property type="project" value="InterPro"/>
</dbReference>
<evidence type="ECO:0000313" key="10">
    <source>
        <dbReference type="Proteomes" id="UP000279422"/>
    </source>
</evidence>
<dbReference type="Gene3D" id="1.20.120.1760">
    <property type="match status" value="1"/>
</dbReference>
<dbReference type="Gene3D" id="3.90.550.10">
    <property type="entry name" value="Spore Coat Polysaccharide Biosynthesis Protein SpsA, Chain A"/>
    <property type="match status" value="1"/>
</dbReference>
<comment type="similarity">
    <text evidence="3">In the N-terminal section; belongs to the MobA family.</text>
</comment>
<comment type="catalytic activity">
    <reaction evidence="7">
        <text>CDP-1L-myo-inositol + 1D-myo-inositol 3-phosphate = bis(1L-myo-inositol) 3,1'-phosphate 1-phosphate + CMP + H(+)</text>
        <dbReference type="Rhea" id="RHEA:31327"/>
        <dbReference type="ChEBI" id="CHEBI:15378"/>
        <dbReference type="ChEBI" id="CHEBI:58401"/>
        <dbReference type="ChEBI" id="CHEBI:60377"/>
        <dbReference type="ChEBI" id="CHEBI:62573"/>
        <dbReference type="ChEBI" id="CHEBI:62576"/>
        <dbReference type="EC" id="2.7.8.34"/>
    </reaction>
</comment>
<protein>
    <recommendedName>
        <fullName evidence="6">Bifunctional IPC transferase and DIPP synthase</fullName>
        <ecNumber evidence="4">2.7.7.74</ecNumber>
        <ecNumber evidence="5">2.7.8.34</ecNumber>
    </recommendedName>
</protein>
<dbReference type="GO" id="GO:0016780">
    <property type="term" value="F:phosphotransferase activity, for other substituted phosphate groups"/>
    <property type="evidence" value="ECO:0007669"/>
    <property type="project" value="InterPro"/>
</dbReference>
<gene>
    <name evidence="9" type="ORF">DRJ00_00720</name>
</gene>
<comment type="catalytic activity">
    <reaction evidence="1">
        <text>1D-myo-inositol 3-phosphate + CTP + H(+) = CDP-1L-myo-inositol + diphosphate</text>
        <dbReference type="Rhea" id="RHEA:30647"/>
        <dbReference type="ChEBI" id="CHEBI:15378"/>
        <dbReference type="ChEBI" id="CHEBI:33019"/>
        <dbReference type="ChEBI" id="CHEBI:37563"/>
        <dbReference type="ChEBI" id="CHEBI:58401"/>
        <dbReference type="ChEBI" id="CHEBI:62573"/>
        <dbReference type="EC" id="2.7.7.74"/>
    </reaction>
</comment>
<dbReference type="Proteomes" id="UP000279422">
    <property type="component" value="Unassembled WGS sequence"/>
</dbReference>
<organism evidence="9 10">
    <name type="scientific">Aerophobetes bacterium</name>
    <dbReference type="NCBI Taxonomy" id="2030807"/>
    <lineage>
        <taxon>Bacteria</taxon>
        <taxon>Candidatus Aerophobota</taxon>
    </lineage>
</organism>
<evidence type="ECO:0000256" key="8">
    <source>
        <dbReference type="SAM" id="Phobius"/>
    </source>
</evidence>
<dbReference type="AlphaFoldDB" id="A0A497E6T5"/>
<feature type="transmembrane region" description="Helical" evidence="8">
    <location>
        <begin position="390"/>
        <end position="423"/>
    </location>
</feature>
<proteinExistence type="inferred from homology"/>
<evidence type="ECO:0000313" key="9">
    <source>
        <dbReference type="EMBL" id="RLE10654.1"/>
    </source>
</evidence>
<sequence>MQAIILFKESSLFKLCGLSLLKRNFYLLRSKKIRQINILAEEKNFSLLKEEKEKAKKIGVRVKLVKPVDLASLIREVADDFFLIIDGDCVFDPALLEVVLHSKKTSLCCDSQPKKGCAGRSPKVVFEDERVQKIGDSLTGWKGVYAGIALCERKVLLELQDELSHHLNWPNCLNKVLKKEDVRCLDVSLSSFYRSDLRKNVKPFWYRISSPKDLKIAKKHFIEGTQKRTLDVLAWYIHRPIEKKLIYYLCELPITPNQLTILTNVVAFLITFLFLKGQLLIASLLTLAVNILDGLDGKQARAKGMVTKLGELEHSLDALYEQSWYIAFSWAVFNLTGSLLPLGLCLVMLLFDTFSRHCSMQFRMVMKIPLADYAKFDRAFRRFDGRRNIYVLYILAGVLSGFPLYSLFAMTAHAILTAIVYLVRSAKHMHSADVEG</sequence>
<feature type="transmembrane region" description="Helical" evidence="8">
    <location>
        <begin position="265"/>
        <end position="289"/>
    </location>
</feature>
<dbReference type="EC" id="2.7.7.74" evidence="4"/>
<keyword evidence="8" id="KW-0812">Transmembrane</keyword>
<evidence type="ECO:0000256" key="2">
    <source>
        <dbReference type="ARBA" id="ARBA00006982"/>
    </source>
</evidence>
<evidence type="ECO:0000256" key="5">
    <source>
        <dbReference type="ARBA" id="ARBA00013268"/>
    </source>
</evidence>
<dbReference type="InterPro" id="IPR000462">
    <property type="entry name" value="CDP-OH_P_trans"/>
</dbReference>
<evidence type="ECO:0000256" key="6">
    <source>
        <dbReference type="ARBA" id="ARBA00018322"/>
    </source>
</evidence>